<dbReference type="RefSeq" id="WP_227230545.1">
    <property type="nucleotide sequence ID" value="NZ_JAJCVJ010000002.1"/>
</dbReference>
<feature type="transmembrane region" description="Helical" evidence="2">
    <location>
        <begin position="7"/>
        <end position="26"/>
    </location>
</feature>
<keyword evidence="5" id="KW-1185">Reference proteome</keyword>
<dbReference type="Proteomes" id="UP001596201">
    <property type="component" value="Unassembled WGS sequence"/>
</dbReference>
<evidence type="ECO:0000313" key="5">
    <source>
        <dbReference type="Proteomes" id="UP001596201"/>
    </source>
</evidence>
<feature type="compositionally biased region" description="Gly residues" evidence="1">
    <location>
        <begin position="334"/>
        <end position="346"/>
    </location>
</feature>
<dbReference type="AlphaFoldDB" id="A0ABD5RE33"/>
<feature type="domain" description="DUF58" evidence="3">
    <location>
        <begin position="188"/>
        <end position="300"/>
    </location>
</feature>
<sequence>MRPTPRGIAVVGVAVGAVAMALAFGARSLNALVVPALVALLAAVVQLRWLDRPTLDRTPPADDFVGETGTATLRFETDDPVFASVTERVAVGSREDGGSQEHTVETTVGGDPITVPVSFDARGEGVVGPTTVTARDVLGLLETTFDYTGTDSFLAYPPVRPLSDTAWHELSAMRDAGETPDRDEFDSLREYDRGDALRDIHWKTSAKRDDLIVKQFVADEDDDAVVLAAGGDPADADLLAEATASLAVALSEAGVPVHLVLPETTVESGLGGDQRVRMLEALARTAGGDRPEVDADVTVDAEGGRATIRVGTTETTFERLVGTATDDVVRGIAAVGGDGRSSGGASTGSAGEPDPRPTAADGGVDR</sequence>
<evidence type="ECO:0000256" key="1">
    <source>
        <dbReference type="SAM" id="MobiDB-lite"/>
    </source>
</evidence>
<feature type="region of interest" description="Disordered" evidence="1">
    <location>
        <begin position="334"/>
        <end position="366"/>
    </location>
</feature>
<feature type="compositionally biased region" description="Basic and acidic residues" evidence="1">
    <location>
        <begin position="93"/>
        <end position="104"/>
    </location>
</feature>
<evidence type="ECO:0000256" key="2">
    <source>
        <dbReference type="SAM" id="Phobius"/>
    </source>
</evidence>
<dbReference type="Pfam" id="PF01882">
    <property type="entry name" value="DUF58"/>
    <property type="match status" value="1"/>
</dbReference>
<dbReference type="PANTHER" id="PTHR34351:SF1">
    <property type="entry name" value="SLR1927 PROTEIN"/>
    <property type="match status" value="1"/>
</dbReference>
<gene>
    <name evidence="4" type="ORF">ACFPJ5_15235</name>
</gene>
<name>A0ABD5RE33_9EURY</name>
<organism evidence="4 5">
    <name type="scientific">Salinirubrum litoreum</name>
    <dbReference type="NCBI Taxonomy" id="1126234"/>
    <lineage>
        <taxon>Archaea</taxon>
        <taxon>Methanobacteriati</taxon>
        <taxon>Methanobacteriota</taxon>
        <taxon>Stenosarchaea group</taxon>
        <taxon>Halobacteria</taxon>
        <taxon>Halobacteriales</taxon>
        <taxon>Haloferacaceae</taxon>
        <taxon>Salinirubrum</taxon>
    </lineage>
</organism>
<proteinExistence type="predicted"/>
<dbReference type="EMBL" id="JBHSKX010000002">
    <property type="protein sequence ID" value="MFC5368282.1"/>
    <property type="molecule type" value="Genomic_DNA"/>
</dbReference>
<feature type="region of interest" description="Disordered" evidence="1">
    <location>
        <begin position="92"/>
        <end position="111"/>
    </location>
</feature>
<evidence type="ECO:0000313" key="4">
    <source>
        <dbReference type="EMBL" id="MFC5368282.1"/>
    </source>
</evidence>
<dbReference type="InterPro" id="IPR002881">
    <property type="entry name" value="DUF58"/>
</dbReference>
<evidence type="ECO:0000259" key="3">
    <source>
        <dbReference type="Pfam" id="PF01882"/>
    </source>
</evidence>
<keyword evidence="2" id="KW-0812">Transmembrane</keyword>
<reference evidence="4 5" key="1">
    <citation type="journal article" date="2019" name="Int. J. Syst. Evol. Microbiol.">
        <title>The Global Catalogue of Microorganisms (GCM) 10K type strain sequencing project: providing services to taxonomists for standard genome sequencing and annotation.</title>
        <authorList>
            <consortium name="The Broad Institute Genomics Platform"/>
            <consortium name="The Broad Institute Genome Sequencing Center for Infectious Disease"/>
            <person name="Wu L."/>
            <person name="Ma J."/>
        </authorList>
    </citation>
    <scope>NUCLEOTIDE SEQUENCE [LARGE SCALE GENOMIC DNA]</scope>
    <source>
        <strain evidence="4 5">CGMCC 1.12237</strain>
    </source>
</reference>
<keyword evidence="2" id="KW-0472">Membrane</keyword>
<keyword evidence="2" id="KW-1133">Transmembrane helix</keyword>
<dbReference type="PANTHER" id="PTHR34351">
    <property type="entry name" value="SLR1927 PROTEIN-RELATED"/>
    <property type="match status" value="1"/>
</dbReference>
<feature type="transmembrane region" description="Helical" evidence="2">
    <location>
        <begin position="32"/>
        <end position="50"/>
    </location>
</feature>
<comment type="caution">
    <text evidence="4">The sequence shown here is derived from an EMBL/GenBank/DDBJ whole genome shotgun (WGS) entry which is preliminary data.</text>
</comment>
<protein>
    <submittedName>
        <fullName evidence="4">DUF58 domain-containing protein</fullName>
    </submittedName>
</protein>
<accession>A0ABD5RE33</accession>